<evidence type="ECO:0000259" key="1">
    <source>
        <dbReference type="SMART" id="SM00418"/>
    </source>
</evidence>
<sequence>MKKTADKSPTLDSLMDEMQQMRGELQRFIERTNQVHIQSIVSGLKNDYAALISKNHIEQAHDCLSSRMIHDCVMHDTCFKIFLDFLTATSSHIKEGKITDEIVEDYKTQLKEMRKKGPYEKCDTCFQEVNRLFEKQIDLMQSLGILDRQECAVPVTDYPDEKIVSEIVEPIASPIRFQILQAVSSETRTFSDLSHLTKLRGGNLLFHIKKLQEAGMIIQRHERGDYVITEKGFRVLSSIREIYCILCKTPLSL</sequence>
<protein>
    <submittedName>
        <fullName evidence="2">Winged helix-turn-helix domain-containing protein</fullName>
    </submittedName>
</protein>
<dbReference type="Proteomes" id="UP000680656">
    <property type="component" value="Chromosome"/>
</dbReference>
<dbReference type="SUPFAM" id="SSF46785">
    <property type="entry name" value="Winged helix' DNA-binding domain"/>
    <property type="match status" value="1"/>
</dbReference>
<dbReference type="RefSeq" id="WP_214419721.1">
    <property type="nucleotide sequence ID" value="NZ_CP075546.1"/>
</dbReference>
<dbReference type="GeneID" id="65098858"/>
<proteinExistence type="predicted"/>
<dbReference type="Pfam" id="PF12840">
    <property type="entry name" value="HTH_20"/>
    <property type="match status" value="1"/>
</dbReference>
<dbReference type="InterPro" id="IPR036388">
    <property type="entry name" value="WH-like_DNA-bd_sf"/>
</dbReference>
<dbReference type="AlphaFoldDB" id="A0A8E7EH51"/>
<reference evidence="2 3" key="1">
    <citation type="submission" date="2021-05" db="EMBL/GenBank/DDBJ databases">
        <title>A novel Methanospirillum isolate from a pyrite-forming mixed culture.</title>
        <authorList>
            <person name="Bunk B."/>
            <person name="Sproer C."/>
            <person name="Spring S."/>
            <person name="Pester M."/>
        </authorList>
    </citation>
    <scope>NUCLEOTIDE SEQUENCE [LARGE SCALE GENOMIC DNA]</scope>
    <source>
        <strain evidence="2 3">J.3.6.1-F.2.7.3</strain>
    </source>
</reference>
<dbReference type="InterPro" id="IPR011991">
    <property type="entry name" value="ArsR-like_HTH"/>
</dbReference>
<gene>
    <name evidence="2" type="ORF">KHC33_16700</name>
</gene>
<dbReference type="KEGG" id="mrtj:KHC33_16700"/>
<dbReference type="GO" id="GO:0003700">
    <property type="term" value="F:DNA-binding transcription factor activity"/>
    <property type="evidence" value="ECO:0007669"/>
    <property type="project" value="InterPro"/>
</dbReference>
<accession>A0A8E7EH51</accession>
<name>A0A8E7EH51_9EURY</name>
<dbReference type="PIRSF" id="PIRSF018357">
    <property type="entry name" value="Trans_reg_ArsR_prd"/>
    <property type="match status" value="1"/>
</dbReference>
<evidence type="ECO:0000313" key="2">
    <source>
        <dbReference type="EMBL" id="QVV88918.1"/>
    </source>
</evidence>
<dbReference type="InterPro" id="IPR036390">
    <property type="entry name" value="WH_DNA-bd_sf"/>
</dbReference>
<dbReference type="Gene3D" id="1.10.10.10">
    <property type="entry name" value="Winged helix-like DNA-binding domain superfamily/Winged helix DNA-binding domain"/>
    <property type="match status" value="1"/>
</dbReference>
<dbReference type="SMART" id="SM00418">
    <property type="entry name" value="HTH_ARSR"/>
    <property type="match status" value="1"/>
</dbReference>
<dbReference type="InterPro" id="IPR001845">
    <property type="entry name" value="HTH_ArsR_DNA-bd_dom"/>
</dbReference>
<evidence type="ECO:0000313" key="3">
    <source>
        <dbReference type="Proteomes" id="UP000680656"/>
    </source>
</evidence>
<feature type="domain" description="HTH arsR-type" evidence="1">
    <location>
        <begin position="166"/>
        <end position="241"/>
    </location>
</feature>
<dbReference type="EMBL" id="CP075546">
    <property type="protein sequence ID" value="QVV88918.1"/>
    <property type="molecule type" value="Genomic_DNA"/>
</dbReference>
<keyword evidence="3" id="KW-1185">Reference proteome</keyword>
<dbReference type="CDD" id="cd00090">
    <property type="entry name" value="HTH_ARSR"/>
    <property type="match status" value="1"/>
</dbReference>
<dbReference type="InterPro" id="IPR016723">
    <property type="entry name" value="Tscrpt_reg_ArsR_prd"/>
</dbReference>
<organism evidence="2 3">
    <name type="scientific">Methanospirillum purgamenti</name>
    <dbReference type="NCBI Taxonomy" id="2834276"/>
    <lineage>
        <taxon>Archaea</taxon>
        <taxon>Methanobacteriati</taxon>
        <taxon>Methanobacteriota</taxon>
        <taxon>Stenosarchaea group</taxon>
        <taxon>Methanomicrobia</taxon>
        <taxon>Methanomicrobiales</taxon>
        <taxon>Methanospirillaceae</taxon>
        <taxon>Methanospirillum</taxon>
    </lineage>
</organism>